<evidence type="ECO:0008006" key="3">
    <source>
        <dbReference type="Google" id="ProtNLM"/>
    </source>
</evidence>
<evidence type="ECO:0000313" key="1">
    <source>
        <dbReference type="EMBL" id="KTW16594.1"/>
    </source>
</evidence>
<sequence length="61" mass="7102">MAKVHQQKRFTVSLDISDYEMLRAIAESHRPPLKLQYVVNVAVKNLLERHAARQLTFPLDD</sequence>
<dbReference type="AlphaFoldDB" id="A0A147JBZ8"/>
<accession>A0A147JBZ8</accession>
<organism evidence="1 2">
    <name type="scientific">Sphingomonas sanguinis</name>
    <dbReference type="NCBI Taxonomy" id="33051"/>
    <lineage>
        <taxon>Bacteria</taxon>
        <taxon>Pseudomonadati</taxon>
        <taxon>Pseudomonadota</taxon>
        <taxon>Alphaproteobacteria</taxon>
        <taxon>Sphingomonadales</taxon>
        <taxon>Sphingomonadaceae</taxon>
        <taxon>Sphingomonas</taxon>
    </lineage>
</organism>
<evidence type="ECO:0000313" key="2">
    <source>
        <dbReference type="Proteomes" id="UP000074410"/>
    </source>
</evidence>
<gene>
    <name evidence="1" type="ORF">NS258_03545</name>
</gene>
<name>A0A147JBZ8_9SPHN</name>
<dbReference type="PATRIC" id="fig|33051.5.peg.1205"/>
<dbReference type="EMBL" id="LDTC01000019">
    <property type="protein sequence ID" value="KTW16594.1"/>
    <property type="molecule type" value="Genomic_DNA"/>
</dbReference>
<protein>
    <recommendedName>
        <fullName evidence="3">CopG family transcriptional regulator</fullName>
    </recommendedName>
</protein>
<dbReference type="RefSeq" id="WP_153006875.1">
    <property type="nucleotide sequence ID" value="NZ_LDTC01000019.1"/>
</dbReference>
<dbReference type="Proteomes" id="UP000074410">
    <property type="component" value="Unassembled WGS sequence"/>
</dbReference>
<proteinExistence type="predicted"/>
<reference evidence="1 2" key="1">
    <citation type="journal article" date="2016" name="Front. Microbiol.">
        <title>Genomic Resource of Rice Seed Associated Bacteria.</title>
        <authorList>
            <person name="Midha S."/>
            <person name="Bansal K."/>
            <person name="Sharma S."/>
            <person name="Kumar N."/>
            <person name="Patil P.P."/>
            <person name="Chaudhry V."/>
            <person name="Patil P.B."/>
        </authorList>
    </citation>
    <scope>NUCLEOTIDE SEQUENCE [LARGE SCALE GENOMIC DNA]</scope>
    <source>
        <strain evidence="1 2">NS258</strain>
    </source>
</reference>
<comment type="caution">
    <text evidence="1">The sequence shown here is derived from an EMBL/GenBank/DDBJ whole genome shotgun (WGS) entry which is preliminary data.</text>
</comment>